<evidence type="ECO:0000313" key="3">
    <source>
        <dbReference type="Proteomes" id="UP000430508"/>
    </source>
</evidence>
<feature type="domain" description="HTH cro/C1-type" evidence="1">
    <location>
        <begin position="21"/>
        <end position="75"/>
    </location>
</feature>
<dbReference type="EMBL" id="CP046996">
    <property type="protein sequence ID" value="QHA01939.1"/>
    <property type="molecule type" value="Genomic_DNA"/>
</dbReference>
<accession>A0A857DNQ1</accession>
<proteinExistence type="predicted"/>
<dbReference type="InterPro" id="IPR010982">
    <property type="entry name" value="Lambda_DNA-bd_dom_sf"/>
</dbReference>
<dbReference type="AlphaFoldDB" id="A0A857DNQ1"/>
<dbReference type="InterPro" id="IPR001387">
    <property type="entry name" value="Cro/C1-type_HTH"/>
</dbReference>
<sequence length="114" mass="13305">MFLEVITVSTHEYEKYVRDRITQLRLQKGISEYKLSYDLGHSRGYIYNITSGKSLPPLTELFSICEYFDITPAEFFDDRISNPELIQKAVEGLKTLSDSDMLLILNHINRLQQK</sequence>
<dbReference type="Pfam" id="PF01381">
    <property type="entry name" value="HTH_3"/>
    <property type="match status" value="1"/>
</dbReference>
<protein>
    <submittedName>
        <fullName evidence="2">Helix-turn-helix domain-containing protein</fullName>
    </submittedName>
</protein>
<evidence type="ECO:0000313" key="2">
    <source>
        <dbReference type="EMBL" id="QHA01939.1"/>
    </source>
</evidence>
<dbReference type="PROSITE" id="PS50943">
    <property type="entry name" value="HTH_CROC1"/>
    <property type="match status" value="1"/>
</dbReference>
<evidence type="ECO:0000259" key="1">
    <source>
        <dbReference type="PROSITE" id="PS50943"/>
    </source>
</evidence>
<organism evidence="2 3">
    <name type="scientific">Dehalobacter restrictus</name>
    <dbReference type="NCBI Taxonomy" id="55583"/>
    <lineage>
        <taxon>Bacteria</taxon>
        <taxon>Bacillati</taxon>
        <taxon>Bacillota</taxon>
        <taxon>Clostridia</taxon>
        <taxon>Eubacteriales</taxon>
        <taxon>Desulfitobacteriaceae</taxon>
        <taxon>Dehalobacter</taxon>
    </lineage>
</organism>
<name>A0A857DNQ1_9FIRM</name>
<dbReference type="Gene3D" id="1.10.260.40">
    <property type="entry name" value="lambda repressor-like DNA-binding domains"/>
    <property type="match status" value="1"/>
</dbReference>
<dbReference type="CDD" id="cd00093">
    <property type="entry name" value="HTH_XRE"/>
    <property type="match status" value="1"/>
</dbReference>
<dbReference type="Proteomes" id="UP000430508">
    <property type="component" value="Chromosome"/>
</dbReference>
<gene>
    <name evidence="2" type="ORF">GQ588_10710</name>
</gene>
<dbReference type="SUPFAM" id="SSF47413">
    <property type="entry name" value="lambda repressor-like DNA-binding domains"/>
    <property type="match status" value="1"/>
</dbReference>
<dbReference type="GO" id="GO:0003677">
    <property type="term" value="F:DNA binding"/>
    <property type="evidence" value="ECO:0007669"/>
    <property type="project" value="InterPro"/>
</dbReference>
<dbReference type="SMART" id="SM00530">
    <property type="entry name" value="HTH_XRE"/>
    <property type="match status" value="1"/>
</dbReference>
<reference evidence="2 3" key="1">
    <citation type="submission" date="2019-12" db="EMBL/GenBank/DDBJ databases">
        <title>Sequence classification of anaerobic respiratory reductive dehalogenases: First we see many, then we see few.</title>
        <authorList>
            <person name="Molenda O."/>
            <person name="Puentes Jacome L.A."/>
            <person name="Cao X."/>
            <person name="Nesbo C.L."/>
            <person name="Tang S."/>
            <person name="Morson N."/>
            <person name="Patron J."/>
            <person name="Lomheim L."/>
            <person name="Wishart D.S."/>
            <person name="Edwards E.A."/>
        </authorList>
    </citation>
    <scope>NUCLEOTIDE SEQUENCE [LARGE SCALE GENOMIC DNA]</scope>
    <source>
        <strain evidence="2 3">12DCA</strain>
    </source>
</reference>